<sequence>MPPRAPSLQTPIGAPSDGLVRTFGVEGEKLGVTLNRFRSISRASRRRCPTVYFPSPFCIRLFLPVLKRSYLWGPIHISTCPPLHLVPNPSERLHFLPSASLQYLARLSYTLLRLSSL</sequence>
<dbReference type="AlphaFoldDB" id="A0A7J6IR56"/>
<accession>A0A7J6IR56</accession>
<reference evidence="1 2" key="1">
    <citation type="submission" date="2012-08" db="EMBL/GenBank/DDBJ databases">
        <authorList>
            <person name="Gan P.H.P."/>
            <person name="Ikeda K."/>
            <person name="Irieda H."/>
            <person name="Narusaka M."/>
            <person name="O'Connell R.J."/>
            <person name="Narusaka Y."/>
            <person name="Takano Y."/>
            <person name="Kubo Y."/>
            <person name="Shirasu K."/>
        </authorList>
    </citation>
    <scope>NUCLEOTIDE SEQUENCE [LARGE SCALE GENOMIC DNA]</scope>
    <source>
        <strain evidence="1 2">Nara gc5</strain>
    </source>
</reference>
<keyword evidence="2" id="KW-1185">Reference proteome</keyword>
<dbReference type="RefSeq" id="XP_066007945.1">
    <property type="nucleotide sequence ID" value="XM_066152626.1"/>
</dbReference>
<proteinExistence type="predicted"/>
<dbReference type="GeneID" id="43614825"/>
<evidence type="ECO:0000313" key="1">
    <source>
        <dbReference type="EMBL" id="KAF4479198.1"/>
    </source>
</evidence>
<name>A0A7J6IR56_COLFN</name>
<protein>
    <submittedName>
        <fullName evidence="1">Uncharacterized protein</fullName>
    </submittedName>
</protein>
<dbReference type="InParanoid" id="A0A7J6IR56"/>
<organism evidence="1 2">
    <name type="scientific">Colletotrichum fructicola (strain Nara gc5)</name>
    <name type="common">Anthracnose fungus</name>
    <name type="synonym">Colletotrichum gloeosporioides (strain Nara gc5)</name>
    <dbReference type="NCBI Taxonomy" id="1213859"/>
    <lineage>
        <taxon>Eukaryota</taxon>
        <taxon>Fungi</taxon>
        <taxon>Dikarya</taxon>
        <taxon>Ascomycota</taxon>
        <taxon>Pezizomycotina</taxon>
        <taxon>Sordariomycetes</taxon>
        <taxon>Hypocreomycetidae</taxon>
        <taxon>Glomerellales</taxon>
        <taxon>Glomerellaceae</taxon>
        <taxon>Colletotrichum</taxon>
        <taxon>Colletotrichum gloeosporioides species complex</taxon>
    </lineage>
</organism>
<dbReference type="EMBL" id="ANPB02000007">
    <property type="protein sequence ID" value="KAF4479198.1"/>
    <property type="molecule type" value="Genomic_DNA"/>
</dbReference>
<evidence type="ECO:0000313" key="2">
    <source>
        <dbReference type="Proteomes" id="UP000011096"/>
    </source>
</evidence>
<comment type="caution">
    <text evidence="1">The sequence shown here is derived from an EMBL/GenBank/DDBJ whole genome shotgun (WGS) entry which is preliminary data.</text>
</comment>
<dbReference type="Proteomes" id="UP000011096">
    <property type="component" value="Unassembled WGS sequence"/>
</dbReference>
<gene>
    <name evidence="1" type="ORF">CGGC5_v011972</name>
</gene>
<reference evidence="1 2" key="2">
    <citation type="submission" date="2020-04" db="EMBL/GenBank/DDBJ databases">
        <title>Genome sequencing and assembly of multiple isolates from the Colletotrichum gloeosporioides species complex.</title>
        <authorList>
            <person name="Gan P."/>
            <person name="Shirasu K."/>
        </authorList>
    </citation>
    <scope>NUCLEOTIDE SEQUENCE [LARGE SCALE GENOMIC DNA]</scope>
    <source>
        <strain evidence="1 2">Nara gc5</strain>
    </source>
</reference>